<evidence type="ECO:0000256" key="2">
    <source>
        <dbReference type="ARBA" id="ARBA00006375"/>
    </source>
</evidence>
<dbReference type="InterPro" id="IPR018108">
    <property type="entry name" value="MCP_transmembrane"/>
</dbReference>
<dbReference type="PROSITE" id="PS50920">
    <property type="entry name" value="SOLCAR"/>
    <property type="match status" value="3"/>
</dbReference>
<dbReference type="GO" id="GO:0055085">
    <property type="term" value="P:transmembrane transport"/>
    <property type="evidence" value="ECO:0007669"/>
    <property type="project" value="InterPro"/>
</dbReference>
<dbReference type="EnsemblMetazoa" id="XM_019994072.1">
    <property type="protein sequence ID" value="XP_019849631.1"/>
    <property type="gene ID" value="LOC100635883"/>
</dbReference>
<feature type="repeat" description="Solcar" evidence="7">
    <location>
        <begin position="219"/>
        <end position="314"/>
    </location>
</feature>
<comment type="subcellular location">
    <subcellularLocation>
        <location evidence="1">Membrane</location>
        <topology evidence="1">Multi-pass membrane protein</topology>
    </subcellularLocation>
</comment>
<reference evidence="9" key="2">
    <citation type="submission" date="2024-06" db="UniProtKB">
        <authorList>
            <consortium name="EnsemblMetazoa"/>
        </authorList>
    </citation>
    <scope>IDENTIFICATION</scope>
</reference>
<keyword evidence="6 7" id="KW-0472">Membrane</keyword>
<proteinExistence type="inferred from homology"/>
<dbReference type="InterPro" id="IPR023395">
    <property type="entry name" value="MCP_dom_sf"/>
</dbReference>
<keyword evidence="5" id="KW-0677">Repeat</keyword>
<dbReference type="Proteomes" id="UP000007879">
    <property type="component" value="Unassembled WGS sequence"/>
</dbReference>
<keyword evidence="3 8" id="KW-0813">Transport</keyword>
<evidence type="ECO:0000256" key="1">
    <source>
        <dbReference type="ARBA" id="ARBA00004141"/>
    </source>
</evidence>
<evidence type="ECO:0000313" key="10">
    <source>
        <dbReference type="Proteomes" id="UP000007879"/>
    </source>
</evidence>
<evidence type="ECO:0000256" key="7">
    <source>
        <dbReference type="PROSITE-ProRule" id="PRU00282"/>
    </source>
</evidence>
<evidence type="ECO:0000256" key="5">
    <source>
        <dbReference type="ARBA" id="ARBA00022737"/>
    </source>
</evidence>
<dbReference type="PANTHER" id="PTHR24089">
    <property type="entry name" value="SOLUTE CARRIER FAMILY 25"/>
    <property type="match status" value="1"/>
</dbReference>
<dbReference type="RefSeq" id="XP_019849631.1">
    <property type="nucleotide sequence ID" value="XM_019994072.1"/>
</dbReference>
<dbReference type="Gene3D" id="1.50.40.10">
    <property type="entry name" value="Mitochondrial carrier domain"/>
    <property type="match status" value="1"/>
</dbReference>
<evidence type="ECO:0000256" key="4">
    <source>
        <dbReference type="ARBA" id="ARBA00022692"/>
    </source>
</evidence>
<dbReference type="PRINTS" id="PR00926">
    <property type="entry name" value="MITOCARRIER"/>
</dbReference>
<accession>A0AAN0IYV0</accession>
<dbReference type="GeneID" id="100635883"/>
<sequence>MKDAVVAGAVSGVTARIITTPLDVIKIRFQLQLEPIRLSVHHVSKYRGITQAIYKIIAEEGIQALCDSVFFSFIQIRKGTIPGLLMYAVYGSVQFSCFDRAAIVLKDQMGIDNNIVRDFVSGFIGGSIASFVVQPLDVIRTRLAGQGEPKHYKNIRSAISLMYKERGLRTFYRGLTPAILLIGPQAGLHFGFYSLYNHLWRRYKSSNKEKKDEGLLHGNAGMQSIVCGALAGVSSKTICLPLDVVKKRLEVRGFEKARASFGRVGQYKGMSDIFVKIWREEKVFGFYKGALPSLIKASLTVSVSFYVYELVMSKFDVAKI</sequence>
<dbReference type="SUPFAM" id="SSF103506">
    <property type="entry name" value="Mitochondrial carrier"/>
    <property type="match status" value="1"/>
</dbReference>
<reference evidence="10" key="1">
    <citation type="journal article" date="2010" name="Nature">
        <title>The Amphimedon queenslandica genome and the evolution of animal complexity.</title>
        <authorList>
            <person name="Srivastava M."/>
            <person name="Simakov O."/>
            <person name="Chapman J."/>
            <person name="Fahey B."/>
            <person name="Gauthier M.E."/>
            <person name="Mitros T."/>
            <person name="Richards G.S."/>
            <person name="Conaco C."/>
            <person name="Dacre M."/>
            <person name="Hellsten U."/>
            <person name="Larroux C."/>
            <person name="Putnam N.H."/>
            <person name="Stanke M."/>
            <person name="Adamska M."/>
            <person name="Darling A."/>
            <person name="Degnan S.M."/>
            <person name="Oakley T.H."/>
            <person name="Plachetzki D.C."/>
            <person name="Zhai Y."/>
            <person name="Adamski M."/>
            <person name="Calcino A."/>
            <person name="Cummins S.F."/>
            <person name="Goodstein D.M."/>
            <person name="Harris C."/>
            <person name="Jackson D.J."/>
            <person name="Leys S.P."/>
            <person name="Shu S."/>
            <person name="Woodcroft B.J."/>
            <person name="Vervoort M."/>
            <person name="Kosik K.S."/>
            <person name="Manning G."/>
            <person name="Degnan B.M."/>
            <person name="Rokhsar D.S."/>
        </authorList>
    </citation>
    <scope>NUCLEOTIDE SEQUENCE [LARGE SCALE GENOMIC DNA]</scope>
</reference>
<organism evidence="9 10">
    <name type="scientific">Amphimedon queenslandica</name>
    <name type="common">Sponge</name>
    <dbReference type="NCBI Taxonomy" id="400682"/>
    <lineage>
        <taxon>Eukaryota</taxon>
        <taxon>Metazoa</taxon>
        <taxon>Porifera</taxon>
        <taxon>Demospongiae</taxon>
        <taxon>Heteroscleromorpha</taxon>
        <taxon>Haplosclerida</taxon>
        <taxon>Niphatidae</taxon>
        <taxon>Amphimedon</taxon>
    </lineage>
</organism>
<evidence type="ECO:0000256" key="3">
    <source>
        <dbReference type="ARBA" id="ARBA00022448"/>
    </source>
</evidence>
<protein>
    <submittedName>
        <fullName evidence="9">Uncharacterized protein</fullName>
    </submittedName>
</protein>
<dbReference type="InterPro" id="IPR002067">
    <property type="entry name" value="MCP"/>
</dbReference>
<name>A0AAN0IYV0_AMPQE</name>
<dbReference type="KEGG" id="aqu:100635883"/>
<keyword evidence="4 7" id="KW-0812">Transmembrane</keyword>
<feature type="repeat" description="Solcar" evidence="7">
    <location>
        <begin position="113"/>
        <end position="199"/>
    </location>
</feature>
<keyword evidence="10" id="KW-1185">Reference proteome</keyword>
<dbReference type="AlphaFoldDB" id="A0AAN0IYV0"/>
<dbReference type="GO" id="GO:0016020">
    <property type="term" value="C:membrane"/>
    <property type="evidence" value="ECO:0007669"/>
    <property type="project" value="UniProtKB-SubCell"/>
</dbReference>
<evidence type="ECO:0000313" key="9">
    <source>
        <dbReference type="EnsemblMetazoa" id="XP_019849631.1"/>
    </source>
</evidence>
<evidence type="ECO:0000256" key="8">
    <source>
        <dbReference type="RuleBase" id="RU000488"/>
    </source>
</evidence>
<feature type="repeat" description="Solcar" evidence="7">
    <location>
        <begin position="3"/>
        <end position="93"/>
    </location>
</feature>
<evidence type="ECO:0000256" key="6">
    <source>
        <dbReference type="ARBA" id="ARBA00023136"/>
    </source>
</evidence>
<comment type="similarity">
    <text evidence="2 8">Belongs to the mitochondrial carrier (TC 2.A.29) family.</text>
</comment>
<dbReference type="Pfam" id="PF00153">
    <property type="entry name" value="Mito_carr"/>
    <property type="match status" value="3"/>
</dbReference>